<dbReference type="InterPro" id="IPR035965">
    <property type="entry name" value="PAS-like_dom_sf"/>
</dbReference>
<dbReference type="Gene3D" id="3.30.70.270">
    <property type="match status" value="1"/>
</dbReference>
<dbReference type="SMART" id="SM00052">
    <property type="entry name" value="EAL"/>
    <property type="match status" value="1"/>
</dbReference>
<sequence>MSMLKTLFKPEKKITCKSTRTVMGRPMDTTGGFMDTANNAKDNETILKIEKSLDMAHEVANIASWDYETDRDYVFGSEALFSILGMNQHKMIDTTYPNMLEMVLEDDRNVFDYHFQNTKKTGKRMELKFRVKRADGTMITVQLRAEAIKDENGKVSRIFGVLRDISNDLLKETKLKESEEKLEKIASSLDVGIWSYDFELERMVYVSHGVEAITGERNELLLLGERKWKDYIHHEDLEKYQSNYSKLRQAKTIIHQYRIIDVYGIEKWIEDRVFPISNSRGELIRLDGIVQDISERKLLEEKMNYYAFHDNLTDLPNRRKLIEVLTGMVSCHNKFSLLYIDLDMFKNVNDRLGSRIGDQLLQELTKRLTAKYTNLGEFYRIGGDKFALILRQMTEPSRLNLIGREIIDSIRQVFYIEGFEIHITASIGMSIHPTDGQTVEDLELNTEVALRRAKELGKNRLQLYTESLSIETFKLFSLESDLRKAILLEDFILHYQPRVNTLTGDVVAAEALIRWNHPLFGLISPAEFIPIAEESNLIDQISFWVIEQVCKVQRQLIQSGDNIVPVSVNLSAKTIMRADLIPTILNYLERYGIEPNLLEIEITENTMIKAEMAAISAIEKLKEIGIAISLDDFGTGYSSISYLKKFKVNYIKIDRSFITSMLVSQEDARIVESIHLLAKGFNLKVVAEGVETTEQLKRLKQLNCHYIQGYLFSKPIDEEQFLKIISNNSRLLYA</sequence>
<dbReference type="NCBIfam" id="TIGR00229">
    <property type="entry name" value="sensory_box"/>
    <property type="match status" value="2"/>
</dbReference>
<dbReference type="RefSeq" id="WP_115450099.1">
    <property type="nucleotide sequence ID" value="NZ_QNQT01000001.1"/>
</dbReference>
<dbReference type="AlphaFoldDB" id="A0A3D8GVW7"/>
<dbReference type="InterPro" id="IPR000160">
    <property type="entry name" value="GGDEF_dom"/>
</dbReference>
<dbReference type="OrthoDB" id="9759607at2"/>
<organism evidence="5 6">
    <name type="scientific">Neobacillus piezotolerans</name>
    <dbReference type="NCBI Taxonomy" id="2259171"/>
    <lineage>
        <taxon>Bacteria</taxon>
        <taxon>Bacillati</taxon>
        <taxon>Bacillota</taxon>
        <taxon>Bacilli</taxon>
        <taxon>Bacillales</taxon>
        <taxon>Bacillaceae</taxon>
        <taxon>Neobacillus</taxon>
    </lineage>
</organism>
<dbReference type="InterPro" id="IPR000700">
    <property type="entry name" value="PAS-assoc_C"/>
</dbReference>
<dbReference type="CDD" id="cd00130">
    <property type="entry name" value="PAS"/>
    <property type="match status" value="2"/>
</dbReference>
<dbReference type="PROSITE" id="PS50112">
    <property type="entry name" value="PAS"/>
    <property type="match status" value="1"/>
</dbReference>
<dbReference type="InterPro" id="IPR035919">
    <property type="entry name" value="EAL_sf"/>
</dbReference>
<dbReference type="NCBIfam" id="TIGR00254">
    <property type="entry name" value="GGDEF"/>
    <property type="match status" value="1"/>
</dbReference>
<gene>
    <name evidence="5" type="ORF">DRW41_00990</name>
</gene>
<dbReference type="SUPFAM" id="SSF55785">
    <property type="entry name" value="PYP-like sensor domain (PAS domain)"/>
    <property type="match status" value="2"/>
</dbReference>
<dbReference type="SMART" id="SM00267">
    <property type="entry name" value="GGDEF"/>
    <property type="match status" value="1"/>
</dbReference>
<dbReference type="EMBL" id="QNQT01000001">
    <property type="protein sequence ID" value="RDU38176.1"/>
    <property type="molecule type" value="Genomic_DNA"/>
</dbReference>
<dbReference type="Pfam" id="PF00990">
    <property type="entry name" value="GGDEF"/>
    <property type="match status" value="1"/>
</dbReference>
<comment type="caution">
    <text evidence="5">The sequence shown here is derived from an EMBL/GenBank/DDBJ whole genome shotgun (WGS) entry which is preliminary data.</text>
</comment>
<dbReference type="PANTHER" id="PTHR44757:SF2">
    <property type="entry name" value="BIOFILM ARCHITECTURE MAINTENANCE PROTEIN MBAA"/>
    <property type="match status" value="1"/>
</dbReference>
<name>A0A3D8GVW7_9BACI</name>
<evidence type="ECO:0000259" key="4">
    <source>
        <dbReference type="PROSITE" id="PS50887"/>
    </source>
</evidence>
<dbReference type="PROSITE" id="PS50887">
    <property type="entry name" value="GGDEF"/>
    <property type="match status" value="1"/>
</dbReference>
<dbReference type="InterPro" id="IPR052155">
    <property type="entry name" value="Biofilm_reg_signaling"/>
</dbReference>
<feature type="domain" description="PAC" evidence="2">
    <location>
        <begin position="253"/>
        <end position="305"/>
    </location>
</feature>
<dbReference type="PROSITE" id="PS50883">
    <property type="entry name" value="EAL"/>
    <property type="match status" value="1"/>
</dbReference>
<evidence type="ECO:0000259" key="2">
    <source>
        <dbReference type="PROSITE" id="PS50113"/>
    </source>
</evidence>
<dbReference type="InterPro" id="IPR001610">
    <property type="entry name" value="PAC"/>
</dbReference>
<evidence type="ECO:0000313" key="6">
    <source>
        <dbReference type="Proteomes" id="UP000257144"/>
    </source>
</evidence>
<dbReference type="InterPro" id="IPR013655">
    <property type="entry name" value="PAS_fold_3"/>
</dbReference>
<feature type="domain" description="EAL" evidence="3">
    <location>
        <begin position="475"/>
        <end position="729"/>
    </location>
</feature>
<evidence type="ECO:0000313" key="5">
    <source>
        <dbReference type="EMBL" id="RDU38176.1"/>
    </source>
</evidence>
<dbReference type="Gene3D" id="3.30.450.20">
    <property type="entry name" value="PAS domain"/>
    <property type="match status" value="2"/>
</dbReference>
<dbReference type="PANTHER" id="PTHR44757">
    <property type="entry name" value="DIGUANYLATE CYCLASE DGCP"/>
    <property type="match status" value="1"/>
</dbReference>
<dbReference type="InterPro" id="IPR001633">
    <property type="entry name" value="EAL_dom"/>
</dbReference>
<proteinExistence type="predicted"/>
<protein>
    <submittedName>
        <fullName evidence="5">PAS domain S-box protein</fullName>
    </submittedName>
</protein>
<dbReference type="SMART" id="SM00091">
    <property type="entry name" value="PAS"/>
    <property type="match status" value="2"/>
</dbReference>
<evidence type="ECO:0000259" key="1">
    <source>
        <dbReference type="PROSITE" id="PS50112"/>
    </source>
</evidence>
<dbReference type="InterPro" id="IPR029787">
    <property type="entry name" value="Nucleotide_cyclase"/>
</dbReference>
<dbReference type="InterPro" id="IPR000014">
    <property type="entry name" value="PAS"/>
</dbReference>
<reference evidence="5 6" key="1">
    <citation type="submission" date="2018-07" db="EMBL/GenBank/DDBJ databases">
        <title>Bacillus sp. YLB-04 draft genome sequence.</title>
        <authorList>
            <person name="Yu L."/>
            <person name="Tang X."/>
        </authorList>
    </citation>
    <scope>NUCLEOTIDE SEQUENCE [LARGE SCALE GENOMIC DNA]</scope>
    <source>
        <strain evidence="5 6">YLB-04</strain>
    </source>
</reference>
<dbReference type="CDD" id="cd01948">
    <property type="entry name" value="EAL"/>
    <property type="match status" value="1"/>
</dbReference>
<feature type="domain" description="PAS" evidence="1">
    <location>
        <begin position="178"/>
        <end position="251"/>
    </location>
</feature>
<dbReference type="Gene3D" id="3.20.20.450">
    <property type="entry name" value="EAL domain"/>
    <property type="match status" value="1"/>
</dbReference>
<evidence type="ECO:0000259" key="3">
    <source>
        <dbReference type="PROSITE" id="PS50883"/>
    </source>
</evidence>
<dbReference type="CDD" id="cd01949">
    <property type="entry name" value="GGDEF"/>
    <property type="match status" value="1"/>
</dbReference>
<dbReference type="Pfam" id="PF00563">
    <property type="entry name" value="EAL"/>
    <property type="match status" value="1"/>
</dbReference>
<keyword evidence="6" id="KW-1185">Reference proteome</keyword>
<accession>A0A3D8GVW7</accession>
<dbReference type="InterPro" id="IPR043128">
    <property type="entry name" value="Rev_trsase/Diguanyl_cyclase"/>
</dbReference>
<dbReference type="SUPFAM" id="SSF55073">
    <property type="entry name" value="Nucleotide cyclase"/>
    <property type="match status" value="1"/>
</dbReference>
<dbReference type="Pfam" id="PF08447">
    <property type="entry name" value="PAS_3"/>
    <property type="match status" value="2"/>
</dbReference>
<feature type="domain" description="PAC" evidence="2">
    <location>
        <begin position="125"/>
        <end position="177"/>
    </location>
</feature>
<dbReference type="PROSITE" id="PS50113">
    <property type="entry name" value="PAC"/>
    <property type="match status" value="2"/>
</dbReference>
<dbReference type="SMART" id="SM00086">
    <property type="entry name" value="PAC"/>
    <property type="match status" value="2"/>
</dbReference>
<feature type="domain" description="GGDEF" evidence="4">
    <location>
        <begin position="333"/>
        <end position="466"/>
    </location>
</feature>
<dbReference type="SUPFAM" id="SSF141868">
    <property type="entry name" value="EAL domain-like"/>
    <property type="match status" value="1"/>
</dbReference>
<dbReference type="Proteomes" id="UP000257144">
    <property type="component" value="Unassembled WGS sequence"/>
</dbReference>